<protein>
    <submittedName>
        <fullName evidence="1">Uncharacterized protein</fullName>
    </submittedName>
</protein>
<evidence type="ECO:0000313" key="1">
    <source>
        <dbReference type="EnsemblPlants" id="TuG1812G0600001607.01.T01"/>
    </source>
</evidence>
<keyword evidence="2" id="KW-1185">Reference proteome</keyword>
<proteinExistence type="predicted"/>
<evidence type="ECO:0000313" key="2">
    <source>
        <dbReference type="Proteomes" id="UP000015106"/>
    </source>
</evidence>
<reference evidence="2" key="1">
    <citation type="journal article" date="2013" name="Nature">
        <title>Draft genome of the wheat A-genome progenitor Triticum urartu.</title>
        <authorList>
            <person name="Ling H.Q."/>
            <person name="Zhao S."/>
            <person name="Liu D."/>
            <person name="Wang J."/>
            <person name="Sun H."/>
            <person name="Zhang C."/>
            <person name="Fan H."/>
            <person name="Li D."/>
            <person name="Dong L."/>
            <person name="Tao Y."/>
            <person name="Gao C."/>
            <person name="Wu H."/>
            <person name="Li Y."/>
            <person name="Cui Y."/>
            <person name="Guo X."/>
            <person name="Zheng S."/>
            <person name="Wang B."/>
            <person name="Yu K."/>
            <person name="Liang Q."/>
            <person name="Yang W."/>
            <person name="Lou X."/>
            <person name="Chen J."/>
            <person name="Feng M."/>
            <person name="Jian J."/>
            <person name="Zhang X."/>
            <person name="Luo G."/>
            <person name="Jiang Y."/>
            <person name="Liu J."/>
            <person name="Wang Z."/>
            <person name="Sha Y."/>
            <person name="Zhang B."/>
            <person name="Wu H."/>
            <person name="Tang D."/>
            <person name="Shen Q."/>
            <person name="Xue P."/>
            <person name="Zou S."/>
            <person name="Wang X."/>
            <person name="Liu X."/>
            <person name="Wang F."/>
            <person name="Yang Y."/>
            <person name="An X."/>
            <person name="Dong Z."/>
            <person name="Zhang K."/>
            <person name="Zhang X."/>
            <person name="Luo M.C."/>
            <person name="Dvorak J."/>
            <person name="Tong Y."/>
            <person name="Wang J."/>
            <person name="Yang H."/>
            <person name="Li Z."/>
            <person name="Wang D."/>
            <person name="Zhang A."/>
            <person name="Wang J."/>
        </authorList>
    </citation>
    <scope>NUCLEOTIDE SEQUENCE</scope>
    <source>
        <strain evidence="2">cv. G1812</strain>
    </source>
</reference>
<dbReference type="Proteomes" id="UP000015106">
    <property type="component" value="Chromosome 6"/>
</dbReference>
<accession>A0A8R7URM8</accession>
<sequence length="88" mass="9805">MNQESRMPSSSHGSSLAPALSLASKADTWWWPSHGPRWHACSWHWIARCPAALHPNRLPSVFPNFGPGNRHCVHVCAEDTNLGVQLRV</sequence>
<name>A0A8R7URM8_TRIUA</name>
<dbReference type="Gramene" id="TuG1812G0600001607.01.T01">
    <property type="protein sequence ID" value="TuG1812G0600001607.01.T01"/>
    <property type="gene ID" value="TuG1812G0600001607.01"/>
</dbReference>
<dbReference type="EnsemblPlants" id="TuG1812G0600001607.01.T01">
    <property type="protein sequence ID" value="TuG1812G0600001607.01.T01"/>
    <property type="gene ID" value="TuG1812G0600001607.01"/>
</dbReference>
<reference evidence="1" key="2">
    <citation type="submission" date="2018-03" db="EMBL/GenBank/DDBJ databases">
        <title>The Triticum urartu genome reveals the dynamic nature of wheat genome evolution.</title>
        <authorList>
            <person name="Ling H."/>
            <person name="Ma B."/>
            <person name="Shi X."/>
            <person name="Liu H."/>
            <person name="Dong L."/>
            <person name="Sun H."/>
            <person name="Cao Y."/>
            <person name="Gao Q."/>
            <person name="Zheng S."/>
            <person name="Li Y."/>
            <person name="Yu Y."/>
            <person name="Du H."/>
            <person name="Qi M."/>
            <person name="Li Y."/>
            <person name="Yu H."/>
            <person name="Cui Y."/>
            <person name="Wang N."/>
            <person name="Chen C."/>
            <person name="Wu H."/>
            <person name="Zhao Y."/>
            <person name="Zhang J."/>
            <person name="Li Y."/>
            <person name="Zhou W."/>
            <person name="Zhang B."/>
            <person name="Hu W."/>
            <person name="Eijk M."/>
            <person name="Tang J."/>
            <person name="Witsenboer H."/>
            <person name="Zhao S."/>
            <person name="Li Z."/>
            <person name="Zhang A."/>
            <person name="Wang D."/>
            <person name="Liang C."/>
        </authorList>
    </citation>
    <scope>NUCLEOTIDE SEQUENCE [LARGE SCALE GENOMIC DNA]</scope>
    <source>
        <strain evidence="1">cv. G1812</strain>
    </source>
</reference>
<reference evidence="1" key="3">
    <citation type="submission" date="2022-06" db="UniProtKB">
        <authorList>
            <consortium name="EnsemblPlants"/>
        </authorList>
    </citation>
    <scope>IDENTIFICATION</scope>
</reference>
<dbReference type="AlphaFoldDB" id="A0A8R7URM8"/>
<organism evidence="1 2">
    <name type="scientific">Triticum urartu</name>
    <name type="common">Red wild einkorn</name>
    <name type="synonym">Crithodium urartu</name>
    <dbReference type="NCBI Taxonomy" id="4572"/>
    <lineage>
        <taxon>Eukaryota</taxon>
        <taxon>Viridiplantae</taxon>
        <taxon>Streptophyta</taxon>
        <taxon>Embryophyta</taxon>
        <taxon>Tracheophyta</taxon>
        <taxon>Spermatophyta</taxon>
        <taxon>Magnoliopsida</taxon>
        <taxon>Liliopsida</taxon>
        <taxon>Poales</taxon>
        <taxon>Poaceae</taxon>
        <taxon>BOP clade</taxon>
        <taxon>Pooideae</taxon>
        <taxon>Triticodae</taxon>
        <taxon>Triticeae</taxon>
        <taxon>Triticinae</taxon>
        <taxon>Triticum</taxon>
    </lineage>
</organism>